<gene>
    <name evidence="2" type="ORF">Nepgr_031733</name>
</gene>
<dbReference type="AlphaFoldDB" id="A0AAD3THX2"/>
<evidence type="ECO:0000256" key="1">
    <source>
        <dbReference type="SAM" id="MobiDB-lite"/>
    </source>
</evidence>
<evidence type="ECO:0000313" key="3">
    <source>
        <dbReference type="Proteomes" id="UP001279734"/>
    </source>
</evidence>
<feature type="compositionally biased region" description="Polar residues" evidence="1">
    <location>
        <begin position="96"/>
        <end position="109"/>
    </location>
</feature>
<keyword evidence="3" id="KW-1185">Reference proteome</keyword>
<name>A0AAD3THX2_NEPGR</name>
<feature type="region of interest" description="Disordered" evidence="1">
    <location>
        <begin position="96"/>
        <end position="128"/>
    </location>
</feature>
<comment type="caution">
    <text evidence="2">The sequence shown here is derived from an EMBL/GenBank/DDBJ whole genome shotgun (WGS) entry which is preliminary data.</text>
</comment>
<proteinExistence type="predicted"/>
<protein>
    <submittedName>
        <fullName evidence="2">Uncharacterized protein</fullName>
    </submittedName>
</protein>
<dbReference type="EMBL" id="BSYO01000037">
    <property type="protein sequence ID" value="GMH29890.1"/>
    <property type="molecule type" value="Genomic_DNA"/>
</dbReference>
<evidence type="ECO:0000313" key="2">
    <source>
        <dbReference type="EMBL" id="GMH29890.1"/>
    </source>
</evidence>
<dbReference type="Proteomes" id="UP001279734">
    <property type="component" value="Unassembled WGS sequence"/>
</dbReference>
<reference evidence="2" key="1">
    <citation type="submission" date="2023-05" db="EMBL/GenBank/DDBJ databases">
        <title>Nepenthes gracilis genome sequencing.</title>
        <authorList>
            <person name="Fukushima K."/>
        </authorList>
    </citation>
    <scope>NUCLEOTIDE SEQUENCE</scope>
    <source>
        <strain evidence="2">SING2019-196</strain>
    </source>
</reference>
<accession>A0AAD3THX2</accession>
<organism evidence="2 3">
    <name type="scientific">Nepenthes gracilis</name>
    <name type="common">Slender pitcher plant</name>
    <dbReference type="NCBI Taxonomy" id="150966"/>
    <lineage>
        <taxon>Eukaryota</taxon>
        <taxon>Viridiplantae</taxon>
        <taxon>Streptophyta</taxon>
        <taxon>Embryophyta</taxon>
        <taxon>Tracheophyta</taxon>
        <taxon>Spermatophyta</taxon>
        <taxon>Magnoliopsida</taxon>
        <taxon>eudicotyledons</taxon>
        <taxon>Gunneridae</taxon>
        <taxon>Pentapetalae</taxon>
        <taxon>Caryophyllales</taxon>
        <taxon>Nepenthaceae</taxon>
        <taxon>Nepenthes</taxon>
    </lineage>
</organism>
<sequence length="193" mass="21148">MVIHPQNTPRDTGDSAKGHFQVQSAKQQHGRIVRTPAGEAYKVTESTGTERIRATLLKSHHRSSTKINRYTWKAGNHSQSIRKDFEIHDKFKQTLQQESSKKLQSNIAASKTEKANKTPAPAKAEGSSGSALGLYPWESEPLLGALPIWEARLSSNADYILGMPLMIHYSTDGEVGDAGGFRVCSLQCGSLLC</sequence>